<dbReference type="InterPro" id="IPR000949">
    <property type="entry name" value="ELM2_dom"/>
</dbReference>
<feature type="region of interest" description="Disordered" evidence="6">
    <location>
        <begin position="254"/>
        <end position="277"/>
    </location>
</feature>
<sequence length="277" mass="31535">MMWDPGVIEELTDEELQYYQDFACCAAIPGNGTNKEYALHLLYICKGNVKKAILRLMQGTALIPENHTLKSYKYQEEIEAYHQALIKCDKDFFSIAKELGTKSVKQCVQFYYLWKKVCTDEYRKLRQVRRKREQDELYNLRSRASGTQGAADPSSENQESHSPKADEECDHNAVFKCDYPGCRATYTSKQALNGHLHIHGGHAQDSGHYGPGFRSVSPSPGPPSNLSTHSEDVEEGNFPCKLCDRVFTKVKSRNAHMKSHRQTDADHRPSYFPSDDC</sequence>
<keyword evidence="5" id="KW-0862">Zinc</keyword>
<dbReference type="PROSITE" id="PS51156">
    <property type="entry name" value="ELM2"/>
    <property type="match status" value="1"/>
</dbReference>
<keyword evidence="3" id="KW-0804">Transcription</keyword>
<evidence type="ECO:0000313" key="11">
    <source>
        <dbReference type="Proteomes" id="UP001208570"/>
    </source>
</evidence>
<feature type="compositionally biased region" description="Basic and acidic residues" evidence="6">
    <location>
        <begin position="158"/>
        <end position="167"/>
    </location>
</feature>
<dbReference type="Gene3D" id="3.30.160.60">
    <property type="entry name" value="Classic Zinc Finger"/>
    <property type="match status" value="2"/>
</dbReference>
<comment type="caution">
    <text evidence="10">The sequence shown here is derived from an EMBL/GenBank/DDBJ whole genome shotgun (WGS) entry which is preliminary data.</text>
</comment>
<evidence type="ECO:0000259" key="9">
    <source>
        <dbReference type="PROSITE" id="PS51293"/>
    </source>
</evidence>
<organism evidence="10 11">
    <name type="scientific">Paralvinella palmiformis</name>
    <dbReference type="NCBI Taxonomy" id="53620"/>
    <lineage>
        <taxon>Eukaryota</taxon>
        <taxon>Metazoa</taxon>
        <taxon>Spiralia</taxon>
        <taxon>Lophotrochozoa</taxon>
        <taxon>Annelida</taxon>
        <taxon>Polychaeta</taxon>
        <taxon>Sedentaria</taxon>
        <taxon>Canalipalpata</taxon>
        <taxon>Terebellida</taxon>
        <taxon>Terebelliformia</taxon>
        <taxon>Alvinellidae</taxon>
        <taxon>Paralvinella</taxon>
    </lineage>
</organism>
<keyword evidence="5" id="KW-0479">Metal-binding</keyword>
<dbReference type="Gene3D" id="1.10.10.60">
    <property type="entry name" value="Homeodomain-like"/>
    <property type="match status" value="1"/>
</dbReference>
<dbReference type="PROSITE" id="PS51293">
    <property type="entry name" value="SANT"/>
    <property type="match status" value="1"/>
</dbReference>
<keyword evidence="4" id="KW-0539">Nucleus</keyword>
<proteinExistence type="predicted"/>
<dbReference type="InterPro" id="IPR017884">
    <property type="entry name" value="SANT_dom"/>
</dbReference>
<dbReference type="GO" id="GO:0003714">
    <property type="term" value="F:transcription corepressor activity"/>
    <property type="evidence" value="ECO:0007669"/>
    <property type="project" value="TreeGrafter"/>
</dbReference>
<comment type="subcellular location">
    <subcellularLocation>
        <location evidence="1">Nucleus</location>
    </subcellularLocation>
</comment>
<dbReference type="Pfam" id="PF13912">
    <property type="entry name" value="zf-C2H2_6"/>
    <property type="match status" value="1"/>
</dbReference>
<dbReference type="SMART" id="SM00355">
    <property type="entry name" value="ZnF_C2H2"/>
    <property type="match status" value="2"/>
</dbReference>
<dbReference type="GO" id="GO:0008270">
    <property type="term" value="F:zinc ion binding"/>
    <property type="evidence" value="ECO:0007669"/>
    <property type="project" value="UniProtKB-KW"/>
</dbReference>
<keyword evidence="2" id="KW-0805">Transcription regulation</keyword>
<dbReference type="InterPro" id="IPR009057">
    <property type="entry name" value="Homeodomain-like_sf"/>
</dbReference>
<dbReference type="PROSITE" id="PS00028">
    <property type="entry name" value="ZINC_FINGER_C2H2_1"/>
    <property type="match status" value="2"/>
</dbReference>
<feature type="region of interest" description="Disordered" evidence="6">
    <location>
        <begin position="136"/>
        <end position="167"/>
    </location>
</feature>
<feature type="domain" description="C2H2-type" evidence="7">
    <location>
        <begin position="175"/>
        <end position="204"/>
    </location>
</feature>
<evidence type="ECO:0000256" key="3">
    <source>
        <dbReference type="ARBA" id="ARBA00023163"/>
    </source>
</evidence>
<keyword evidence="11" id="KW-1185">Reference proteome</keyword>
<dbReference type="GO" id="GO:0000118">
    <property type="term" value="C:histone deacetylase complex"/>
    <property type="evidence" value="ECO:0007669"/>
    <property type="project" value="TreeGrafter"/>
</dbReference>
<dbReference type="SUPFAM" id="SSF57667">
    <property type="entry name" value="beta-beta-alpha zinc fingers"/>
    <property type="match status" value="1"/>
</dbReference>
<keyword evidence="5" id="KW-0863">Zinc-finger</keyword>
<evidence type="ECO:0000256" key="6">
    <source>
        <dbReference type="SAM" id="MobiDB-lite"/>
    </source>
</evidence>
<evidence type="ECO:0000313" key="10">
    <source>
        <dbReference type="EMBL" id="KAK2162559.1"/>
    </source>
</evidence>
<protein>
    <submittedName>
        <fullName evidence="10">Uncharacterized protein</fullName>
    </submittedName>
</protein>
<dbReference type="SUPFAM" id="SSF46689">
    <property type="entry name" value="Homeodomain-like"/>
    <property type="match status" value="1"/>
</dbReference>
<dbReference type="AlphaFoldDB" id="A0AAD9K0A3"/>
<dbReference type="InterPro" id="IPR051066">
    <property type="entry name" value="Trans_reg/Corepressor"/>
</dbReference>
<dbReference type="InterPro" id="IPR013087">
    <property type="entry name" value="Znf_C2H2_type"/>
</dbReference>
<feature type="domain" description="SANT" evidence="9">
    <location>
        <begin position="76"/>
        <end position="119"/>
    </location>
</feature>
<dbReference type="PROSITE" id="PS50157">
    <property type="entry name" value="ZINC_FINGER_C2H2_2"/>
    <property type="match status" value="2"/>
</dbReference>
<dbReference type="SMART" id="SM00717">
    <property type="entry name" value="SANT"/>
    <property type="match status" value="1"/>
</dbReference>
<dbReference type="PANTHER" id="PTHR16089:SF40">
    <property type="entry name" value="SUPPRESSOR OF ACTIVATED EGL-4 PROTEIN 1"/>
    <property type="match status" value="1"/>
</dbReference>
<evidence type="ECO:0000256" key="1">
    <source>
        <dbReference type="ARBA" id="ARBA00004123"/>
    </source>
</evidence>
<accession>A0AAD9K0A3</accession>
<dbReference type="GO" id="GO:0005667">
    <property type="term" value="C:transcription regulator complex"/>
    <property type="evidence" value="ECO:0007669"/>
    <property type="project" value="TreeGrafter"/>
</dbReference>
<dbReference type="PANTHER" id="PTHR16089">
    <property type="entry name" value="REST COREPRESSOR COREST PROTEIN-RELATED"/>
    <property type="match status" value="1"/>
</dbReference>
<dbReference type="InterPro" id="IPR001005">
    <property type="entry name" value="SANT/Myb"/>
</dbReference>
<evidence type="ECO:0000256" key="5">
    <source>
        <dbReference type="PROSITE-ProRule" id="PRU00042"/>
    </source>
</evidence>
<evidence type="ECO:0000259" key="8">
    <source>
        <dbReference type="PROSITE" id="PS51156"/>
    </source>
</evidence>
<evidence type="ECO:0000259" key="7">
    <source>
        <dbReference type="PROSITE" id="PS50157"/>
    </source>
</evidence>
<feature type="region of interest" description="Disordered" evidence="6">
    <location>
        <begin position="197"/>
        <end position="235"/>
    </location>
</feature>
<feature type="domain" description="ELM2" evidence="8">
    <location>
        <begin position="1"/>
        <end position="60"/>
    </location>
</feature>
<evidence type="ECO:0000256" key="4">
    <source>
        <dbReference type="ARBA" id="ARBA00023242"/>
    </source>
</evidence>
<reference evidence="10" key="1">
    <citation type="journal article" date="2023" name="Mol. Biol. Evol.">
        <title>Third-Generation Sequencing Reveals the Adaptive Role of the Epigenome in Three Deep-Sea Polychaetes.</title>
        <authorList>
            <person name="Perez M."/>
            <person name="Aroh O."/>
            <person name="Sun Y."/>
            <person name="Lan Y."/>
            <person name="Juniper S.K."/>
            <person name="Young C.R."/>
            <person name="Angers B."/>
            <person name="Qian P.Y."/>
        </authorList>
    </citation>
    <scope>NUCLEOTIDE SEQUENCE</scope>
    <source>
        <strain evidence="10">P08H-3</strain>
    </source>
</reference>
<evidence type="ECO:0000256" key="2">
    <source>
        <dbReference type="ARBA" id="ARBA00023015"/>
    </source>
</evidence>
<dbReference type="Proteomes" id="UP001208570">
    <property type="component" value="Unassembled WGS sequence"/>
</dbReference>
<feature type="domain" description="C2H2-type" evidence="7">
    <location>
        <begin position="238"/>
        <end position="265"/>
    </location>
</feature>
<dbReference type="InterPro" id="IPR036236">
    <property type="entry name" value="Znf_C2H2_sf"/>
</dbReference>
<dbReference type="EMBL" id="JAODUP010000096">
    <property type="protein sequence ID" value="KAK2162559.1"/>
    <property type="molecule type" value="Genomic_DNA"/>
</dbReference>
<gene>
    <name evidence="10" type="ORF">LSH36_96g02011</name>
</gene>
<name>A0AAD9K0A3_9ANNE</name>
<dbReference type="GO" id="GO:0006357">
    <property type="term" value="P:regulation of transcription by RNA polymerase II"/>
    <property type="evidence" value="ECO:0007669"/>
    <property type="project" value="TreeGrafter"/>
</dbReference>